<sequence>MNVALMGNRIWDVLTKKESSIWVNWLQVGTGNPFLLWHDPWHPRGALVNTLPTSPRLTCIPSTTFLQTIIVDGELQWSNRSRTTAMTDIRDSLPTIHGDRDMVLWKSATGSYTTTGGWPF</sequence>
<evidence type="ECO:0000313" key="2">
    <source>
        <dbReference type="Proteomes" id="UP001293254"/>
    </source>
</evidence>
<dbReference type="Proteomes" id="UP001293254">
    <property type="component" value="Unassembled WGS sequence"/>
</dbReference>
<dbReference type="EMBL" id="JACGWO010000006">
    <property type="protein sequence ID" value="KAK4425021.1"/>
    <property type="molecule type" value="Genomic_DNA"/>
</dbReference>
<proteinExistence type="predicted"/>
<evidence type="ECO:0008006" key="3">
    <source>
        <dbReference type="Google" id="ProtNLM"/>
    </source>
</evidence>
<organism evidence="1 2">
    <name type="scientific">Sesamum alatum</name>
    <dbReference type="NCBI Taxonomy" id="300844"/>
    <lineage>
        <taxon>Eukaryota</taxon>
        <taxon>Viridiplantae</taxon>
        <taxon>Streptophyta</taxon>
        <taxon>Embryophyta</taxon>
        <taxon>Tracheophyta</taxon>
        <taxon>Spermatophyta</taxon>
        <taxon>Magnoliopsida</taxon>
        <taxon>eudicotyledons</taxon>
        <taxon>Gunneridae</taxon>
        <taxon>Pentapetalae</taxon>
        <taxon>asterids</taxon>
        <taxon>lamiids</taxon>
        <taxon>Lamiales</taxon>
        <taxon>Pedaliaceae</taxon>
        <taxon>Sesamum</taxon>
    </lineage>
</organism>
<protein>
    <recommendedName>
        <fullName evidence="3">Reverse transcriptase zinc-binding domain-containing protein</fullName>
    </recommendedName>
</protein>
<comment type="caution">
    <text evidence="1">The sequence shown here is derived from an EMBL/GenBank/DDBJ whole genome shotgun (WGS) entry which is preliminary data.</text>
</comment>
<evidence type="ECO:0000313" key="1">
    <source>
        <dbReference type="EMBL" id="KAK4425021.1"/>
    </source>
</evidence>
<reference evidence="1" key="1">
    <citation type="submission" date="2020-06" db="EMBL/GenBank/DDBJ databases">
        <authorList>
            <person name="Li T."/>
            <person name="Hu X."/>
            <person name="Zhang T."/>
            <person name="Song X."/>
            <person name="Zhang H."/>
            <person name="Dai N."/>
            <person name="Sheng W."/>
            <person name="Hou X."/>
            <person name="Wei L."/>
        </authorList>
    </citation>
    <scope>NUCLEOTIDE SEQUENCE</scope>
    <source>
        <strain evidence="1">3651</strain>
        <tissue evidence="1">Leaf</tissue>
    </source>
</reference>
<keyword evidence="2" id="KW-1185">Reference proteome</keyword>
<accession>A0AAE1Y7A2</accession>
<dbReference type="AlphaFoldDB" id="A0AAE1Y7A2"/>
<reference evidence="1" key="2">
    <citation type="journal article" date="2024" name="Plant">
        <title>Genomic evolution and insights into agronomic trait innovations of Sesamum species.</title>
        <authorList>
            <person name="Miao H."/>
            <person name="Wang L."/>
            <person name="Qu L."/>
            <person name="Liu H."/>
            <person name="Sun Y."/>
            <person name="Le M."/>
            <person name="Wang Q."/>
            <person name="Wei S."/>
            <person name="Zheng Y."/>
            <person name="Lin W."/>
            <person name="Duan Y."/>
            <person name="Cao H."/>
            <person name="Xiong S."/>
            <person name="Wang X."/>
            <person name="Wei L."/>
            <person name="Li C."/>
            <person name="Ma Q."/>
            <person name="Ju M."/>
            <person name="Zhao R."/>
            <person name="Li G."/>
            <person name="Mu C."/>
            <person name="Tian Q."/>
            <person name="Mei H."/>
            <person name="Zhang T."/>
            <person name="Gao T."/>
            <person name="Zhang H."/>
        </authorList>
    </citation>
    <scope>NUCLEOTIDE SEQUENCE</scope>
    <source>
        <strain evidence="1">3651</strain>
    </source>
</reference>
<gene>
    <name evidence="1" type="ORF">Salat_1695700</name>
</gene>
<name>A0AAE1Y7A2_9LAMI</name>